<protein>
    <submittedName>
        <fullName evidence="8">ABC transporter ATP-binding protein</fullName>
    </submittedName>
</protein>
<dbReference type="Gene3D" id="3.40.50.300">
    <property type="entry name" value="P-loop containing nucleotide triphosphate hydrolases"/>
    <property type="match status" value="1"/>
</dbReference>
<evidence type="ECO:0000256" key="1">
    <source>
        <dbReference type="ARBA" id="ARBA00005417"/>
    </source>
</evidence>
<keyword evidence="6" id="KW-0406">Ion transport</keyword>
<dbReference type="PROSITE" id="PS50893">
    <property type="entry name" value="ABC_TRANSPORTER_2"/>
    <property type="match status" value="1"/>
</dbReference>
<comment type="caution">
    <text evidence="8">The sequence shown here is derived from an EMBL/GenBank/DDBJ whole genome shotgun (WGS) entry which is preliminary data.</text>
</comment>
<evidence type="ECO:0000259" key="7">
    <source>
        <dbReference type="PROSITE" id="PS50893"/>
    </source>
</evidence>
<evidence type="ECO:0000313" key="8">
    <source>
        <dbReference type="EMBL" id="KAA0587172.1"/>
    </source>
</evidence>
<keyword evidence="5" id="KW-0862">Zinc</keyword>
<dbReference type="EMBL" id="VTTN01000030">
    <property type="protein sequence ID" value="KAA0587172.1"/>
    <property type="molecule type" value="Genomic_DNA"/>
</dbReference>
<dbReference type="Proteomes" id="UP000324927">
    <property type="component" value="Unassembled WGS sequence"/>
</dbReference>
<dbReference type="InterPro" id="IPR027417">
    <property type="entry name" value="P-loop_NTPase"/>
</dbReference>
<evidence type="ECO:0000313" key="9">
    <source>
        <dbReference type="Proteomes" id="UP000324927"/>
    </source>
</evidence>
<evidence type="ECO:0000256" key="5">
    <source>
        <dbReference type="ARBA" id="ARBA00022906"/>
    </source>
</evidence>
<dbReference type="InterPro" id="IPR017871">
    <property type="entry name" value="ABC_transporter-like_CS"/>
</dbReference>
<dbReference type="CDD" id="cd03235">
    <property type="entry name" value="ABC_Metallic_Cations"/>
    <property type="match status" value="1"/>
</dbReference>
<keyword evidence="3" id="KW-0547">Nucleotide-binding</keyword>
<sequence length="261" mass="28303">MGGGNVTLSFPDATAAPLVRLTDLTLGYRRHPAVHHLSGGFRDGSLTAVVGPNGAGKSTLLKAMVGALRPLDGRVTLHGLTAADIAYLPQQAEVERDFPIDVLDTVLLGHWRRVGIFRSIGGALRGQAEEALAVVGLSGFERRPIAALSAGQFQRVLFARMLLQDARLILLDEPFTAIDARTTADLLDVVRRWHGERRTVIAVLHDLEQVRAHFPETLLLAREPIAWGRTADVLAPANLVRARAMAEGWDDKAGLCRRTVP</sequence>
<dbReference type="GO" id="GO:0005524">
    <property type="term" value="F:ATP binding"/>
    <property type="evidence" value="ECO:0007669"/>
    <property type="project" value="UniProtKB-KW"/>
</dbReference>
<dbReference type="AlphaFoldDB" id="A0A5A9G0I5"/>
<gene>
    <name evidence="8" type="ORF">FZ942_34340</name>
</gene>
<proteinExistence type="inferred from homology"/>
<dbReference type="PROSITE" id="PS00211">
    <property type="entry name" value="ABC_TRANSPORTER_1"/>
    <property type="match status" value="1"/>
</dbReference>
<keyword evidence="4 8" id="KW-0067">ATP-binding</keyword>
<dbReference type="PANTHER" id="PTHR42734">
    <property type="entry name" value="METAL TRANSPORT SYSTEM ATP-BINDING PROTEIN TM_0124-RELATED"/>
    <property type="match status" value="1"/>
</dbReference>
<feature type="domain" description="ABC transporter" evidence="7">
    <location>
        <begin position="19"/>
        <end position="247"/>
    </location>
</feature>
<dbReference type="SMART" id="SM00382">
    <property type="entry name" value="AAA"/>
    <property type="match status" value="1"/>
</dbReference>
<dbReference type="Pfam" id="PF00005">
    <property type="entry name" value="ABC_tran"/>
    <property type="match status" value="1"/>
</dbReference>
<reference evidence="8 9" key="1">
    <citation type="submission" date="2019-08" db="EMBL/GenBank/DDBJ databases">
        <authorList>
            <person name="Grouzdev D."/>
            <person name="Tikhonova E."/>
            <person name="Kravchenko I."/>
        </authorList>
    </citation>
    <scope>NUCLEOTIDE SEQUENCE [LARGE SCALE GENOMIC DNA]</scope>
    <source>
        <strain evidence="8 9">59b</strain>
    </source>
</reference>
<keyword evidence="2" id="KW-0813">Transport</keyword>
<dbReference type="GO" id="GO:0016887">
    <property type="term" value="F:ATP hydrolysis activity"/>
    <property type="evidence" value="ECO:0007669"/>
    <property type="project" value="InterPro"/>
</dbReference>
<evidence type="ECO:0000256" key="6">
    <source>
        <dbReference type="ARBA" id="ARBA00023065"/>
    </source>
</evidence>
<evidence type="ECO:0000256" key="2">
    <source>
        <dbReference type="ARBA" id="ARBA00022448"/>
    </source>
</evidence>
<dbReference type="PANTHER" id="PTHR42734:SF5">
    <property type="entry name" value="IRON TRANSPORT SYSTEM ATP-BINDING PROTEIN HI_0361-RELATED"/>
    <property type="match status" value="1"/>
</dbReference>
<keyword evidence="5" id="KW-0864">Zinc transport</keyword>
<accession>A0A5A9G0I5</accession>
<dbReference type="SUPFAM" id="SSF52540">
    <property type="entry name" value="P-loop containing nucleoside triphosphate hydrolases"/>
    <property type="match status" value="1"/>
</dbReference>
<dbReference type="OrthoDB" id="9806726at2"/>
<organism evidence="8 9">
    <name type="scientific">Azospirillum lipoferum</name>
    <dbReference type="NCBI Taxonomy" id="193"/>
    <lineage>
        <taxon>Bacteria</taxon>
        <taxon>Pseudomonadati</taxon>
        <taxon>Pseudomonadota</taxon>
        <taxon>Alphaproteobacteria</taxon>
        <taxon>Rhodospirillales</taxon>
        <taxon>Azospirillaceae</taxon>
        <taxon>Azospirillum</taxon>
    </lineage>
</organism>
<dbReference type="InterPro" id="IPR003439">
    <property type="entry name" value="ABC_transporter-like_ATP-bd"/>
</dbReference>
<name>A0A5A9G0I5_AZOLI</name>
<keyword evidence="9" id="KW-1185">Reference proteome</keyword>
<dbReference type="InterPro" id="IPR050153">
    <property type="entry name" value="Metal_Ion_Import_ABC"/>
</dbReference>
<dbReference type="GO" id="GO:0006829">
    <property type="term" value="P:zinc ion transport"/>
    <property type="evidence" value="ECO:0007669"/>
    <property type="project" value="UniProtKB-KW"/>
</dbReference>
<evidence type="ECO:0000256" key="4">
    <source>
        <dbReference type="ARBA" id="ARBA00022840"/>
    </source>
</evidence>
<comment type="similarity">
    <text evidence="1">Belongs to the ABC transporter superfamily.</text>
</comment>
<dbReference type="InterPro" id="IPR003593">
    <property type="entry name" value="AAA+_ATPase"/>
</dbReference>
<evidence type="ECO:0000256" key="3">
    <source>
        <dbReference type="ARBA" id="ARBA00022741"/>
    </source>
</evidence>